<comment type="caution">
    <text evidence="5">The sequence shown here is derived from an EMBL/GenBank/DDBJ whole genome shotgun (WGS) entry which is preliminary data.</text>
</comment>
<evidence type="ECO:0000313" key="5">
    <source>
        <dbReference type="EMBL" id="GAJ09111.1"/>
    </source>
</evidence>
<evidence type="ECO:0000256" key="4">
    <source>
        <dbReference type="SAM" id="MobiDB-lite"/>
    </source>
</evidence>
<dbReference type="InterPro" id="IPR018117">
    <property type="entry name" value="C5_DNA_meth_AS"/>
</dbReference>
<dbReference type="Gene3D" id="3.40.50.150">
    <property type="entry name" value="Vaccinia Virus protein VP39"/>
    <property type="match status" value="1"/>
</dbReference>
<dbReference type="AlphaFoldDB" id="X1V8J1"/>
<dbReference type="PANTHER" id="PTHR46098">
    <property type="entry name" value="TRNA (CYTOSINE(38)-C(5))-METHYLTRANSFERASE"/>
    <property type="match status" value="1"/>
</dbReference>
<feature type="non-terminal residue" evidence="5">
    <location>
        <position position="210"/>
    </location>
</feature>
<dbReference type="PROSITE" id="PS51679">
    <property type="entry name" value="SAM_MT_C5"/>
    <property type="match status" value="1"/>
</dbReference>
<proteinExistence type="predicted"/>
<dbReference type="SUPFAM" id="SSF53335">
    <property type="entry name" value="S-adenosyl-L-methionine-dependent methyltransferases"/>
    <property type="match status" value="1"/>
</dbReference>
<evidence type="ECO:0008006" key="6">
    <source>
        <dbReference type="Google" id="ProtNLM"/>
    </source>
</evidence>
<evidence type="ECO:0000256" key="1">
    <source>
        <dbReference type="ARBA" id="ARBA00022603"/>
    </source>
</evidence>
<dbReference type="GO" id="GO:0032259">
    <property type="term" value="P:methylation"/>
    <property type="evidence" value="ECO:0007669"/>
    <property type="project" value="UniProtKB-KW"/>
</dbReference>
<feature type="region of interest" description="Disordered" evidence="4">
    <location>
        <begin position="1"/>
        <end position="26"/>
    </location>
</feature>
<keyword evidence="3" id="KW-0949">S-adenosyl-L-methionine</keyword>
<organism evidence="5">
    <name type="scientific">marine sediment metagenome</name>
    <dbReference type="NCBI Taxonomy" id="412755"/>
    <lineage>
        <taxon>unclassified sequences</taxon>
        <taxon>metagenomes</taxon>
        <taxon>ecological metagenomes</taxon>
    </lineage>
</organism>
<dbReference type="InterPro" id="IPR001525">
    <property type="entry name" value="C5_MeTfrase"/>
</dbReference>
<dbReference type="InterPro" id="IPR050750">
    <property type="entry name" value="C5-MTase"/>
</dbReference>
<dbReference type="EMBL" id="BARW01033378">
    <property type="protein sequence ID" value="GAJ09111.1"/>
    <property type="molecule type" value="Genomic_DNA"/>
</dbReference>
<dbReference type="Pfam" id="PF00145">
    <property type="entry name" value="DNA_methylase"/>
    <property type="match status" value="1"/>
</dbReference>
<dbReference type="NCBIfam" id="TIGR00675">
    <property type="entry name" value="dcm"/>
    <property type="match status" value="1"/>
</dbReference>
<feature type="compositionally biased region" description="Basic and acidic residues" evidence="4">
    <location>
        <begin position="1"/>
        <end position="15"/>
    </location>
</feature>
<dbReference type="GO" id="GO:0008168">
    <property type="term" value="F:methyltransferase activity"/>
    <property type="evidence" value="ECO:0007669"/>
    <property type="project" value="UniProtKB-KW"/>
</dbReference>
<evidence type="ECO:0000256" key="2">
    <source>
        <dbReference type="ARBA" id="ARBA00022679"/>
    </source>
</evidence>
<dbReference type="InterPro" id="IPR029063">
    <property type="entry name" value="SAM-dependent_MTases_sf"/>
</dbReference>
<name>X1V8J1_9ZZZZ</name>
<gene>
    <name evidence="5" type="ORF">S12H4_52581</name>
</gene>
<protein>
    <recommendedName>
        <fullName evidence="6">DNA (cytosine-5-)-methyltransferase</fullName>
    </recommendedName>
</protein>
<accession>X1V8J1</accession>
<keyword evidence="2" id="KW-0808">Transferase</keyword>
<sequence length="210" mass="24122">MDLKKKSNTDREKTFSENSLQSEWSKSDTERRTWGCDSYRCVWSNEWDKYCAEIYQKNFGEKPDTRDIRTVPPRDIPDHDLLCAGFPCQSFSIAGKRAGFEDTRGTLFFEIARILRDKRPRHLLLENVKGLLSHQEGKTFQTILGILSDLGYRIEWQVLNSKHFGVPQNRERVFIVGHPGEESEFQVFPLAQSSQGDLAYSAGVVSARGK</sequence>
<dbReference type="PROSITE" id="PS00094">
    <property type="entry name" value="C5_MTASE_1"/>
    <property type="match status" value="1"/>
</dbReference>
<reference evidence="5" key="1">
    <citation type="journal article" date="2014" name="Front. Microbiol.">
        <title>High frequency of phylogenetically diverse reductive dehalogenase-homologous genes in deep subseafloor sedimentary metagenomes.</title>
        <authorList>
            <person name="Kawai M."/>
            <person name="Futagami T."/>
            <person name="Toyoda A."/>
            <person name="Takaki Y."/>
            <person name="Nishi S."/>
            <person name="Hori S."/>
            <person name="Arai W."/>
            <person name="Tsubouchi T."/>
            <person name="Morono Y."/>
            <person name="Uchiyama I."/>
            <person name="Ito T."/>
            <person name="Fujiyama A."/>
            <person name="Inagaki F."/>
            <person name="Takami H."/>
        </authorList>
    </citation>
    <scope>NUCLEOTIDE SEQUENCE</scope>
    <source>
        <strain evidence="5">Expedition CK06-06</strain>
    </source>
</reference>
<dbReference type="PRINTS" id="PR00105">
    <property type="entry name" value="C5METTRFRASE"/>
</dbReference>
<evidence type="ECO:0000256" key="3">
    <source>
        <dbReference type="ARBA" id="ARBA00022691"/>
    </source>
</evidence>
<keyword evidence="1" id="KW-0489">Methyltransferase</keyword>
<dbReference type="PANTHER" id="PTHR46098:SF1">
    <property type="entry name" value="TRNA (CYTOSINE(38)-C(5))-METHYLTRANSFERASE"/>
    <property type="match status" value="1"/>
</dbReference>